<reference evidence="2" key="1">
    <citation type="journal article" date="2014" name="Int. J. Syst. Evol. Microbiol.">
        <title>Complete genome sequence of Corynebacterium casei LMG S-19264T (=DSM 44701T), isolated from a smear-ripened cheese.</title>
        <authorList>
            <consortium name="US DOE Joint Genome Institute (JGI-PGF)"/>
            <person name="Walter F."/>
            <person name="Albersmeier A."/>
            <person name="Kalinowski J."/>
            <person name="Ruckert C."/>
        </authorList>
    </citation>
    <scope>NUCLEOTIDE SEQUENCE</scope>
    <source>
        <strain evidence="2">JCM 19018</strain>
    </source>
</reference>
<sequence length="96" mass="9550">MAVASVARYTGSALDLTIGVGLLGIAALHAAAGIPIAILPAIGGIGLLGAAVALAPISRRRLRQHATARDDAMLFVGTLVVAAITLAGFFVLGTTF</sequence>
<protein>
    <submittedName>
        <fullName evidence="2">Uncharacterized protein</fullName>
    </submittedName>
</protein>
<dbReference type="Proteomes" id="UP000614221">
    <property type="component" value="Unassembled WGS sequence"/>
</dbReference>
<dbReference type="OrthoDB" id="386234at2157"/>
<name>A0A830ENF3_9EURY</name>
<comment type="caution">
    <text evidence="2">The sequence shown here is derived from an EMBL/GenBank/DDBJ whole genome shotgun (WGS) entry which is preliminary data.</text>
</comment>
<feature type="transmembrane region" description="Helical" evidence="1">
    <location>
        <begin position="72"/>
        <end position="92"/>
    </location>
</feature>
<keyword evidence="1" id="KW-1133">Transmembrane helix</keyword>
<accession>A0A830ENF3</accession>
<feature type="transmembrane region" description="Helical" evidence="1">
    <location>
        <begin position="37"/>
        <end position="57"/>
    </location>
</feature>
<dbReference type="RefSeq" id="WP_188979564.1">
    <property type="nucleotide sequence ID" value="NZ_BMPD01000006.1"/>
</dbReference>
<keyword evidence="1" id="KW-0812">Transmembrane</keyword>
<proteinExistence type="predicted"/>
<feature type="transmembrane region" description="Helical" evidence="1">
    <location>
        <begin position="12"/>
        <end position="31"/>
    </location>
</feature>
<dbReference type="AlphaFoldDB" id="A0A830ENF3"/>
<reference evidence="2" key="2">
    <citation type="submission" date="2020-09" db="EMBL/GenBank/DDBJ databases">
        <authorList>
            <person name="Sun Q."/>
            <person name="Ohkuma M."/>
        </authorList>
    </citation>
    <scope>NUCLEOTIDE SEQUENCE</scope>
    <source>
        <strain evidence="2">JCM 19018</strain>
    </source>
</reference>
<gene>
    <name evidence="2" type="ORF">GCM10009067_32200</name>
</gene>
<evidence type="ECO:0000256" key="1">
    <source>
        <dbReference type="SAM" id="Phobius"/>
    </source>
</evidence>
<dbReference type="EMBL" id="BMPD01000006">
    <property type="protein sequence ID" value="GGK77333.1"/>
    <property type="molecule type" value="Genomic_DNA"/>
</dbReference>
<evidence type="ECO:0000313" key="2">
    <source>
        <dbReference type="EMBL" id="GGK77333.1"/>
    </source>
</evidence>
<evidence type="ECO:0000313" key="3">
    <source>
        <dbReference type="Proteomes" id="UP000614221"/>
    </source>
</evidence>
<keyword evidence="1" id="KW-0472">Membrane</keyword>
<organism evidence="2 3">
    <name type="scientific">Haloarcula sebkhae</name>
    <dbReference type="NCBI Taxonomy" id="932660"/>
    <lineage>
        <taxon>Archaea</taxon>
        <taxon>Methanobacteriati</taxon>
        <taxon>Methanobacteriota</taxon>
        <taxon>Stenosarchaea group</taxon>
        <taxon>Halobacteria</taxon>
        <taxon>Halobacteriales</taxon>
        <taxon>Haloarculaceae</taxon>
        <taxon>Haloarcula</taxon>
    </lineage>
</organism>